<dbReference type="AlphaFoldDB" id="A0A835ZX26"/>
<dbReference type="EMBL" id="JAEMGP010000012">
    <property type="protein sequence ID" value="KAG5202099.1"/>
    <property type="molecule type" value="Genomic_DNA"/>
</dbReference>
<proteinExistence type="predicted"/>
<comment type="caution">
    <text evidence="2">The sequence shown here is derived from an EMBL/GenBank/DDBJ whole genome shotgun (WGS) entry which is preliminary data.</text>
</comment>
<feature type="compositionally biased region" description="Polar residues" evidence="1">
    <location>
        <begin position="92"/>
        <end position="105"/>
    </location>
</feature>
<name>A0A835ZX26_SHEEP</name>
<feature type="compositionally biased region" description="Basic and acidic residues" evidence="1">
    <location>
        <begin position="1"/>
        <end position="10"/>
    </location>
</feature>
<reference evidence="2 3" key="1">
    <citation type="submission" date="2020-12" db="EMBL/GenBank/DDBJ databases">
        <title>De novo assembly of Tibetan sheep genome.</title>
        <authorList>
            <person name="Li X."/>
        </authorList>
    </citation>
    <scope>NUCLEOTIDE SEQUENCE [LARGE SCALE GENOMIC DNA]</scope>
    <source>
        <tissue evidence="2">Heart</tissue>
    </source>
</reference>
<evidence type="ECO:0000313" key="2">
    <source>
        <dbReference type="EMBL" id="KAG5202099.1"/>
    </source>
</evidence>
<protein>
    <submittedName>
        <fullName evidence="2">Uncharacterized protein</fullName>
    </submittedName>
</protein>
<dbReference type="Proteomes" id="UP000664991">
    <property type="component" value="Unassembled WGS sequence"/>
</dbReference>
<accession>A0A835ZX26</accession>
<organism evidence="2 3">
    <name type="scientific">Ovis aries</name>
    <name type="common">Sheep</name>
    <dbReference type="NCBI Taxonomy" id="9940"/>
    <lineage>
        <taxon>Eukaryota</taxon>
        <taxon>Metazoa</taxon>
        <taxon>Chordata</taxon>
        <taxon>Craniata</taxon>
        <taxon>Vertebrata</taxon>
        <taxon>Euteleostomi</taxon>
        <taxon>Mammalia</taxon>
        <taxon>Eutheria</taxon>
        <taxon>Laurasiatheria</taxon>
        <taxon>Artiodactyla</taxon>
        <taxon>Ruminantia</taxon>
        <taxon>Pecora</taxon>
        <taxon>Bovidae</taxon>
        <taxon>Caprinae</taxon>
        <taxon>Ovis</taxon>
    </lineage>
</organism>
<feature type="compositionally biased region" description="Polar residues" evidence="1">
    <location>
        <begin position="113"/>
        <end position="123"/>
    </location>
</feature>
<feature type="region of interest" description="Disordered" evidence="1">
    <location>
        <begin position="58"/>
        <end position="162"/>
    </location>
</feature>
<feature type="compositionally biased region" description="Basic and acidic residues" evidence="1">
    <location>
        <begin position="144"/>
        <end position="162"/>
    </location>
</feature>
<evidence type="ECO:0000313" key="3">
    <source>
        <dbReference type="Proteomes" id="UP000664991"/>
    </source>
</evidence>
<sequence length="162" mass="18240">MTKEESERDLQMLSESNSVTCLISAEKGRKEKERKKGGKEGMCSRSYMFLVTKAAFDSKGELPLRSTEPPAHPYDIRGSEPPGLLPRCLQGKYQQPERSLSNLSNRKIPHSVEQLSPCPTTTEPVCCDDEVHTPEPALHGKRSHCNEKPELHNEEEPPTRRS</sequence>
<evidence type="ECO:0000256" key="1">
    <source>
        <dbReference type="SAM" id="MobiDB-lite"/>
    </source>
</evidence>
<gene>
    <name evidence="2" type="ORF">JEQ12_003489</name>
</gene>
<feature type="region of interest" description="Disordered" evidence="1">
    <location>
        <begin position="1"/>
        <end position="39"/>
    </location>
</feature>